<evidence type="ECO:0000256" key="8">
    <source>
        <dbReference type="ARBA" id="ARBA00032430"/>
    </source>
</evidence>
<dbReference type="Pfam" id="PF17324">
    <property type="entry name" value="BLI1"/>
    <property type="match status" value="1"/>
</dbReference>
<accession>A0A0A8L637</accession>
<evidence type="ECO:0000256" key="3">
    <source>
        <dbReference type="ARBA" id="ARBA00005266"/>
    </source>
</evidence>
<dbReference type="OrthoDB" id="4067067at2759"/>
<comment type="caution">
    <text evidence="10">The sequence shown here is derived from an EMBL/GenBank/DDBJ whole genome shotgun (WGS) entry which is preliminary data.</text>
</comment>
<organism evidence="10 11">
    <name type="scientific">Kluyveromyces dobzhanskii CBS 2104</name>
    <dbReference type="NCBI Taxonomy" id="1427455"/>
    <lineage>
        <taxon>Eukaryota</taxon>
        <taxon>Fungi</taxon>
        <taxon>Dikarya</taxon>
        <taxon>Ascomycota</taxon>
        <taxon>Saccharomycotina</taxon>
        <taxon>Saccharomycetes</taxon>
        <taxon>Saccharomycetales</taxon>
        <taxon>Saccharomycetaceae</taxon>
        <taxon>Kluyveromyces</taxon>
    </lineage>
</organism>
<proteinExistence type="inferred from homology"/>
<evidence type="ECO:0000256" key="6">
    <source>
        <dbReference type="ARBA" id="ARBA00022753"/>
    </source>
</evidence>
<feature type="coiled-coil region" evidence="9">
    <location>
        <begin position="63"/>
        <end position="90"/>
    </location>
</feature>
<keyword evidence="6" id="KW-0967">Endosome</keyword>
<comment type="function">
    <text evidence="1">Component of the biogenesis of lysosome-related organelles complex-1 (BLOC-1) involved in endosomal cargo sorting.</text>
</comment>
<keyword evidence="11" id="KW-1185">Reference proteome</keyword>
<dbReference type="InterPro" id="IPR020491">
    <property type="entry name" value="BLI1"/>
</dbReference>
<comment type="subcellular location">
    <subcellularLocation>
        <location evidence="2">Endosome</location>
    </subcellularLocation>
</comment>
<dbReference type="Proteomes" id="UP000031516">
    <property type="component" value="Unassembled WGS sequence"/>
</dbReference>
<evidence type="ECO:0000313" key="11">
    <source>
        <dbReference type="Proteomes" id="UP000031516"/>
    </source>
</evidence>
<protein>
    <recommendedName>
        <fullName evidence="4">Biogenesis of lysosome-related organelles complex 1 subunit BLI1</fullName>
    </recommendedName>
    <alternativeName>
        <fullName evidence="8">BLOC-1 interactor 1</fullName>
    </alternativeName>
</protein>
<sequence>MKGKALKSKFEELVDRFQQRIDFVTATGVSQFERETEHNYEKLDYLQSKIKHDDSVDDWVNDKQQFADNLSKLEMQVEELSELADEWEDYLKLLADTKLREDNV</sequence>
<evidence type="ECO:0000313" key="10">
    <source>
        <dbReference type="EMBL" id="CDO94535.1"/>
    </source>
</evidence>
<dbReference type="EMBL" id="CCBQ010000038">
    <property type="protein sequence ID" value="CDO94535.1"/>
    <property type="molecule type" value="Genomic_DNA"/>
</dbReference>
<evidence type="ECO:0000256" key="1">
    <source>
        <dbReference type="ARBA" id="ARBA00002069"/>
    </source>
</evidence>
<evidence type="ECO:0000256" key="9">
    <source>
        <dbReference type="SAM" id="Coils"/>
    </source>
</evidence>
<evidence type="ECO:0000256" key="2">
    <source>
        <dbReference type="ARBA" id="ARBA00004177"/>
    </source>
</evidence>
<gene>
    <name evidence="10" type="ORF">KLDO_g2797B</name>
</gene>
<keyword evidence="7 9" id="KW-0175">Coiled coil</keyword>
<comment type="similarity">
    <text evidence="3">Belongs to the BLI1 family.</text>
</comment>
<dbReference type="AlphaFoldDB" id="A0A0A8L637"/>
<evidence type="ECO:0000256" key="4">
    <source>
        <dbReference type="ARBA" id="ARBA00015596"/>
    </source>
</evidence>
<reference evidence="10 11" key="1">
    <citation type="submission" date="2014-03" db="EMBL/GenBank/DDBJ databases">
        <title>The genome of Kluyveromyces dobzhanskii.</title>
        <authorList>
            <person name="Nystedt B."/>
            <person name="Astrom S."/>
        </authorList>
    </citation>
    <scope>NUCLEOTIDE SEQUENCE [LARGE SCALE GENOMIC DNA]</scope>
    <source>
        <strain evidence="10 11">CBS 2104</strain>
    </source>
</reference>
<evidence type="ECO:0000256" key="5">
    <source>
        <dbReference type="ARBA" id="ARBA00022448"/>
    </source>
</evidence>
<dbReference type="GO" id="GO:0005768">
    <property type="term" value="C:endosome"/>
    <property type="evidence" value="ECO:0007669"/>
    <property type="project" value="UniProtKB-SubCell"/>
</dbReference>
<keyword evidence="5" id="KW-0813">Transport</keyword>
<name>A0A0A8L637_9SACH</name>
<evidence type="ECO:0000256" key="7">
    <source>
        <dbReference type="ARBA" id="ARBA00023054"/>
    </source>
</evidence>